<name>A0AAE4NYZ9_9FLAO</name>
<reference evidence="1" key="1">
    <citation type="submission" date="2023-02" db="EMBL/GenBank/DDBJ databases">
        <title>Elizabethkingia anophelis draft genomes.</title>
        <authorList>
            <person name="Nicholson A.C."/>
            <person name="Whitney A.M."/>
            <person name="Humrighouse B.W."/>
            <person name="Villarma A."/>
            <person name="Bell M."/>
            <person name="Mcquiston J."/>
        </authorList>
    </citation>
    <scope>NUCLEOTIDE SEQUENCE</scope>
    <source>
        <strain evidence="1">B4955</strain>
    </source>
</reference>
<dbReference type="Proteomes" id="UP001189000">
    <property type="component" value="Unassembled WGS sequence"/>
</dbReference>
<dbReference type="AlphaFoldDB" id="A0AAE4NYZ9"/>
<accession>A0AAE4NYZ9</accession>
<gene>
    <name evidence="1" type="ORF">CMU51_00185</name>
</gene>
<comment type="caution">
    <text evidence="1">The sequence shown here is derived from an EMBL/GenBank/DDBJ whole genome shotgun (WGS) entry which is preliminary data.</text>
</comment>
<organism evidence="1 2">
    <name type="scientific">Elizabethkingia anophelis</name>
    <dbReference type="NCBI Taxonomy" id="1117645"/>
    <lineage>
        <taxon>Bacteria</taxon>
        <taxon>Pseudomonadati</taxon>
        <taxon>Bacteroidota</taxon>
        <taxon>Flavobacteriia</taxon>
        <taxon>Flavobacteriales</taxon>
        <taxon>Weeksellaceae</taxon>
        <taxon>Elizabethkingia</taxon>
    </lineage>
</organism>
<protein>
    <submittedName>
        <fullName evidence="1">Uncharacterized protein</fullName>
    </submittedName>
</protein>
<dbReference type="EMBL" id="NWGY01000001">
    <property type="protein sequence ID" value="MDV3662478.1"/>
    <property type="molecule type" value="Genomic_DNA"/>
</dbReference>
<evidence type="ECO:0000313" key="2">
    <source>
        <dbReference type="Proteomes" id="UP001189000"/>
    </source>
</evidence>
<evidence type="ECO:0000313" key="1">
    <source>
        <dbReference type="EMBL" id="MDV3662478.1"/>
    </source>
</evidence>
<proteinExistence type="predicted"/>
<sequence length="896" mass="99631">MPQLFESVPGQDGSLIFKFNGQFALKNYNVEIVNGNRLKVTSATNELFSLLEADVSEVEINGMIYSDAGAAQIALQTLVYSNEKPIILTEEDKRNILLGIVGTAEFNTQPSTDKYERWAISKPGTYINFKELINGTPTPITVTPEEFNSNTVILSVTNGIARKELYPNPKSDLDTDKISEIQIISPDRRFAMFDGAAGHFYGMSPFTTADYSRDRNLYKIGFPNYTAEKVGRLVIYDQTNKVVKLITNITLTGKETELDTPILIEKGFGFIFRFEDGSNLRGYDCPSYGGYGDANVGTQMSYFSGPNMKLVVDVDYHLYCLPATSCVTPQTSCIILSTGSSLTAAATSYSPEQPTNILNNFSDVNIYNIAVGGRSMLDNINAIATEWNVQDGCYFWTIPMSYIMFNNCANGSRTGENGFNDLKEALNLTKSLGAKMLIGSEEDYGGVNEYFYTYRAFAEALGVKYSPIGIEQSKCYPKNNPYTGFTYSNHYNYRGRAAYFSHLNMLKSISIDKSIKLFRVRPPYKSGSPTIADLMYDNNDQRAERYLAINTYNETQNAFKPKSQDNLDNNAYDVPDSTYDFGSQTEMIDFIRGNAITFNKFALIEAILDKLYIKSCNLQFRCDVSPSKVYMIRKANIAVGGGNVTAIKSAAEEVLFTFEDGIVKFKISGENIQQYDKVRILVQGSGEMKIAQPVVSDYVGEDKVMEEVSYKYRKIGSELNPKTSLETGWTLAGTSAVDSFPSEIANYTSYNVVKSHMELKAEGDFITKSIPLTGNKPTKIAIRIVAQKFNKIATTRYNGSSGALDPTASGGSKYVDNVVTVTPGQYEYGKLAVTVNGQIYKECIIMQGWHESYFEVDLLGSETSIDIKIEKRSLVDASYTNHLRPILIHDVSVQSI</sequence>